<dbReference type="CDD" id="cd00093">
    <property type="entry name" value="HTH_XRE"/>
    <property type="match status" value="1"/>
</dbReference>
<evidence type="ECO:0000259" key="1">
    <source>
        <dbReference type="PROSITE" id="PS50943"/>
    </source>
</evidence>
<protein>
    <recommendedName>
        <fullName evidence="1">HTH cro/C1-type domain-containing protein</fullName>
    </recommendedName>
</protein>
<dbReference type="Gene3D" id="1.10.260.40">
    <property type="entry name" value="lambda repressor-like DNA-binding domains"/>
    <property type="match status" value="1"/>
</dbReference>
<reference evidence="2 3" key="1">
    <citation type="submission" date="2016-08" db="EMBL/GenBank/DDBJ databases">
        <authorList>
            <person name="Seilhamer J.J."/>
        </authorList>
    </citation>
    <scope>NUCLEOTIDE SEQUENCE [LARGE SCALE GENOMIC DNA]</scope>
    <source>
        <strain evidence="2 3">P1-7</strain>
    </source>
</reference>
<accession>A0A1C3WK59</accession>
<feature type="domain" description="HTH cro/C1-type" evidence="1">
    <location>
        <begin position="4"/>
        <end position="50"/>
    </location>
</feature>
<evidence type="ECO:0000313" key="3">
    <source>
        <dbReference type="Proteomes" id="UP000199205"/>
    </source>
</evidence>
<proteinExistence type="predicted"/>
<dbReference type="Proteomes" id="UP000199205">
    <property type="component" value="Unassembled WGS sequence"/>
</dbReference>
<dbReference type="GO" id="GO:0003677">
    <property type="term" value="F:DNA binding"/>
    <property type="evidence" value="ECO:0007669"/>
    <property type="project" value="InterPro"/>
</dbReference>
<sequence>MHSNLSQTELGQKVSLIHQEIELYESGGCRMTASVLYELANSLNVPFAHFLEAIPLAESASLEGGLSEIGERLPDLPTGEGRRFVKEIVRLPLRLRTRAFTRIKLEADDGDDTAEQRGLGGLETID</sequence>
<dbReference type="AlphaFoldDB" id="A0A1C3WK59"/>
<dbReference type="InterPro" id="IPR010982">
    <property type="entry name" value="Lambda_DNA-bd_dom_sf"/>
</dbReference>
<dbReference type="InterPro" id="IPR001387">
    <property type="entry name" value="Cro/C1-type_HTH"/>
</dbReference>
<gene>
    <name evidence="2" type="ORF">GA0061101_112160</name>
</gene>
<evidence type="ECO:0000313" key="2">
    <source>
        <dbReference type="EMBL" id="SCB40305.1"/>
    </source>
</evidence>
<name>A0A1C3WK59_9HYPH</name>
<dbReference type="PROSITE" id="PS50943">
    <property type="entry name" value="HTH_CROC1"/>
    <property type="match status" value="1"/>
</dbReference>
<dbReference type="EMBL" id="FMAF01000012">
    <property type="protein sequence ID" value="SCB40305.1"/>
    <property type="molecule type" value="Genomic_DNA"/>
</dbReference>
<organism evidence="2 3">
    <name type="scientific">Rhizobium lusitanum</name>
    <dbReference type="NCBI Taxonomy" id="293958"/>
    <lineage>
        <taxon>Bacteria</taxon>
        <taxon>Pseudomonadati</taxon>
        <taxon>Pseudomonadota</taxon>
        <taxon>Alphaproteobacteria</taxon>
        <taxon>Hyphomicrobiales</taxon>
        <taxon>Rhizobiaceae</taxon>
        <taxon>Rhizobium/Agrobacterium group</taxon>
        <taxon>Rhizobium</taxon>
    </lineage>
</organism>
<dbReference type="SUPFAM" id="SSF47413">
    <property type="entry name" value="lambda repressor-like DNA-binding domains"/>
    <property type="match status" value="1"/>
</dbReference>